<sequence length="138" mass="16093">MIKNVEITRLSDEIANLEQNTNNITLIILVVENNELVNILKSSITTLNNRVPRKELIEHLKSIKLLQDYKVQYIYKFVINKSLEELNSVLNFEDCYKLTPFTNFDNLTFSEESTNNLIVVNKTFTRTNSLILIVTKIR</sequence>
<proteinExistence type="predicted"/>
<dbReference type="EMBL" id="MN739683">
    <property type="protein sequence ID" value="QHT20881.1"/>
    <property type="molecule type" value="Genomic_DNA"/>
</dbReference>
<accession>A0A6C0DWT2</accession>
<dbReference type="AlphaFoldDB" id="A0A6C0DWT2"/>
<reference evidence="1" key="1">
    <citation type="journal article" date="2020" name="Nature">
        <title>Giant virus diversity and host interactions through global metagenomics.</title>
        <authorList>
            <person name="Schulz F."/>
            <person name="Roux S."/>
            <person name="Paez-Espino D."/>
            <person name="Jungbluth S."/>
            <person name="Walsh D.A."/>
            <person name="Denef V.J."/>
            <person name="McMahon K.D."/>
            <person name="Konstantinidis K.T."/>
            <person name="Eloe-Fadrosh E.A."/>
            <person name="Kyrpides N.C."/>
            <person name="Woyke T."/>
        </authorList>
    </citation>
    <scope>NUCLEOTIDE SEQUENCE</scope>
    <source>
        <strain evidence="1">GVMAG-M-3300023174-75</strain>
    </source>
</reference>
<evidence type="ECO:0000313" key="1">
    <source>
        <dbReference type="EMBL" id="QHT20881.1"/>
    </source>
</evidence>
<protein>
    <submittedName>
        <fullName evidence="1">Uncharacterized protein</fullName>
    </submittedName>
</protein>
<organism evidence="1">
    <name type="scientific">viral metagenome</name>
    <dbReference type="NCBI Taxonomy" id="1070528"/>
    <lineage>
        <taxon>unclassified sequences</taxon>
        <taxon>metagenomes</taxon>
        <taxon>organismal metagenomes</taxon>
    </lineage>
</organism>
<name>A0A6C0DWT2_9ZZZZ</name>